<organism evidence="2 3">
    <name type="scientific">Candidatus Yanofskybacteria bacterium RIFCSPLOWO2_01_FULL_44_22</name>
    <dbReference type="NCBI Taxonomy" id="1802697"/>
    <lineage>
        <taxon>Bacteria</taxon>
        <taxon>Candidatus Yanofskyibacteriota</taxon>
    </lineage>
</organism>
<protein>
    <submittedName>
        <fullName evidence="2">Uncharacterized protein</fullName>
    </submittedName>
</protein>
<evidence type="ECO:0000256" key="1">
    <source>
        <dbReference type="SAM" id="Phobius"/>
    </source>
</evidence>
<keyword evidence="1" id="KW-0472">Membrane</keyword>
<comment type="caution">
    <text evidence="2">The sequence shown here is derived from an EMBL/GenBank/DDBJ whole genome shotgun (WGS) entry which is preliminary data.</text>
</comment>
<dbReference type="AlphaFoldDB" id="A0A1F8GKP1"/>
<dbReference type="EMBL" id="MGKL01000011">
    <property type="protein sequence ID" value="OGN25974.1"/>
    <property type="molecule type" value="Genomic_DNA"/>
</dbReference>
<keyword evidence="1" id="KW-0812">Transmembrane</keyword>
<gene>
    <name evidence="2" type="ORF">A2925_04560</name>
</gene>
<feature type="transmembrane region" description="Helical" evidence="1">
    <location>
        <begin position="6"/>
        <end position="27"/>
    </location>
</feature>
<name>A0A1F8GKP1_9BACT</name>
<sequence length="69" mass="7791">MINWQFFIVFLITVLSLGGLAMIAVNFDPYRVGLLIKALFFASFLMSMLGMVLTAFMALRIISRRNNNG</sequence>
<keyword evidence="1" id="KW-1133">Transmembrane helix</keyword>
<accession>A0A1F8GKP1</accession>
<evidence type="ECO:0000313" key="2">
    <source>
        <dbReference type="EMBL" id="OGN25974.1"/>
    </source>
</evidence>
<feature type="transmembrane region" description="Helical" evidence="1">
    <location>
        <begin position="39"/>
        <end position="62"/>
    </location>
</feature>
<reference evidence="2 3" key="1">
    <citation type="journal article" date="2016" name="Nat. Commun.">
        <title>Thousands of microbial genomes shed light on interconnected biogeochemical processes in an aquifer system.</title>
        <authorList>
            <person name="Anantharaman K."/>
            <person name="Brown C.T."/>
            <person name="Hug L.A."/>
            <person name="Sharon I."/>
            <person name="Castelle C.J."/>
            <person name="Probst A.J."/>
            <person name="Thomas B.C."/>
            <person name="Singh A."/>
            <person name="Wilkins M.J."/>
            <person name="Karaoz U."/>
            <person name="Brodie E.L."/>
            <person name="Williams K.H."/>
            <person name="Hubbard S.S."/>
            <person name="Banfield J.F."/>
        </authorList>
    </citation>
    <scope>NUCLEOTIDE SEQUENCE [LARGE SCALE GENOMIC DNA]</scope>
</reference>
<evidence type="ECO:0000313" key="3">
    <source>
        <dbReference type="Proteomes" id="UP000178256"/>
    </source>
</evidence>
<dbReference type="STRING" id="1802697.A2925_04560"/>
<proteinExistence type="predicted"/>
<dbReference type="Proteomes" id="UP000178256">
    <property type="component" value="Unassembled WGS sequence"/>
</dbReference>